<feature type="chain" id="PRO_5045629879" evidence="7">
    <location>
        <begin position="20"/>
        <end position="255"/>
    </location>
</feature>
<keyword evidence="10" id="KW-1185">Reference proteome</keyword>
<dbReference type="SUPFAM" id="SSF52833">
    <property type="entry name" value="Thioredoxin-like"/>
    <property type="match status" value="1"/>
</dbReference>
<keyword evidence="2 7" id="KW-0732">Signal</keyword>
<dbReference type="Gene3D" id="1.10.40.80">
    <property type="match status" value="1"/>
</dbReference>
<gene>
    <name evidence="9" type="ORF">GCM10011501_05780</name>
</gene>
<evidence type="ECO:0000256" key="1">
    <source>
        <dbReference type="ARBA" id="ARBA00005791"/>
    </source>
</evidence>
<dbReference type="Pfam" id="PF13462">
    <property type="entry name" value="Thioredoxin_4"/>
    <property type="match status" value="1"/>
</dbReference>
<feature type="signal peptide" evidence="7">
    <location>
        <begin position="1"/>
        <end position="19"/>
    </location>
</feature>
<dbReference type="InterPro" id="IPR012336">
    <property type="entry name" value="Thioredoxin-like_fold"/>
</dbReference>
<proteinExistence type="inferred from homology"/>
<accession>A0ABQ3IGV4</accession>
<dbReference type="PANTHER" id="PTHR13887:SF14">
    <property type="entry name" value="DISULFIDE BOND FORMATION PROTEIN D"/>
    <property type="match status" value="1"/>
</dbReference>
<keyword evidence="4" id="KW-1015">Disulfide bond</keyword>
<protein>
    <submittedName>
        <fullName evidence="9">Thioredoxin</fullName>
    </submittedName>
</protein>
<feature type="domain" description="Thioredoxin" evidence="8">
    <location>
        <begin position="13"/>
        <end position="252"/>
    </location>
</feature>
<keyword evidence="3" id="KW-0560">Oxidoreductase</keyword>
<evidence type="ECO:0000256" key="7">
    <source>
        <dbReference type="SAM" id="SignalP"/>
    </source>
</evidence>
<evidence type="ECO:0000256" key="5">
    <source>
        <dbReference type="ARBA" id="ARBA00023284"/>
    </source>
</evidence>
<keyword evidence="6" id="KW-0175">Coiled coil</keyword>
<feature type="coiled-coil region" evidence="6">
    <location>
        <begin position="22"/>
        <end position="49"/>
    </location>
</feature>
<dbReference type="InterPro" id="IPR036249">
    <property type="entry name" value="Thioredoxin-like_sf"/>
</dbReference>
<reference evidence="10" key="1">
    <citation type="journal article" date="2019" name="Int. J. Syst. Evol. Microbiol.">
        <title>The Global Catalogue of Microorganisms (GCM) 10K type strain sequencing project: providing services to taxonomists for standard genome sequencing and annotation.</title>
        <authorList>
            <consortium name="The Broad Institute Genomics Platform"/>
            <consortium name="The Broad Institute Genome Sequencing Center for Infectious Disease"/>
            <person name="Wu L."/>
            <person name="Ma J."/>
        </authorList>
    </citation>
    <scope>NUCLEOTIDE SEQUENCE [LARGE SCALE GENOMIC DNA]</scope>
    <source>
        <strain evidence="10">CGMCC 1.15922</strain>
    </source>
</reference>
<dbReference type="RefSeq" id="WP_189376601.1">
    <property type="nucleotide sequence ID" value="NZ_BNAH01000002.1"/>
</dbReference>
<keyword evidence="5" id="KW-0676">Redox-active center</keyword>
<name>A0ABQ3IGV4_9GAMM</name>
<evidence type="ECO:0000256" key="3">
    <source>
        <dbReference type="ARBA" id="ARBA00023002"/>
    </source>
</evidence>
<organism evidence="9 10">
    <name type="scientific">Thalassotalea profundi</name>
    <dbReference type="NCBI Taxonomy" id="2036687"/>
    <lineage>
        <taxon>Bacteria</taxon>
        <taxon>Pseudomonadati</taxon>
        <taxon>Pseudomonadota</taxon>
        <taxon>Gammaproteobacteria</taxon>
        <taxon>Alteromonadales</taxon>
        <taxon>Colwelliaceae</taxon>
        <taxon>Thalassotalea</taxon>
    </lineage>
</organism>
<evidence type="ECO:0000256" key="2">
    <source>
        <dbReference type="ARBA" id="ARBA00022729"/>
    </source>
</evidence>
<evidence type="ECO:0000259" key="8">
    <source>
        <dbReference type="PROSITE" id="PS51352"/>
    </source>
</evidence>
<evidence type="ECO:0000256" key="4">
    <source>
        <dbReference type="ARBA" id="ARBA00023157"/>
    </source>
</evidence>
<dbReference type="PROSITE" id="PS51352">
    <property type="entry name" value="THIOREDOXIN_2"/>
    <property type="match status" value="1"/>
</dbReference>
<evidence type="ECO:0000256" key="6">
    <source>
        <dbReference type="SAM" id="Coils"/>
    </source>
</evidence>
<dbReference type="InterPro" id="IPR013766">
    <property type="entry name" value="Thioredoxin_domain"/>
</dbReference>
<dbReference type="EMBL" id="BNAH01000002">
    <property type="protein sequence ID" value="GHE80662.1"/>
    <property type="molecule type" value="Genomic_DNA"/>
</dbReference>
<dbReference type="Proteomes" id="UP000626370">
    <property type="component" value="Unassembled WGS sequence"/>
</dbReference>
<comment type="similarity">
    <text evidence="1">Belongs to the thioredoxin family. DsbA subfamily.</text>
</comment>
<comment type="caution">
    <text evidence="9">The sequence shown here is derived from an EMBL/GenBank/DDBJ whole genome shotgun (WGS) entry which is preliminary data.</text>
</comment>
<sequence length="255" mass="28243">MIKRIALTVAMVLSSAAIAEDAANTTTDIESLKREVAQLKRDMRVVISNQQALAEHTGLIKKNDQQAVQIGGSATLGKDTAKVVLIEFTDLHCPFCKKFNNETLPTLKEKFIDTGKIFFVGKHYPITSLHKNAYIAAKALECARSQKIDNEQHYTDAKNWLFNQGSRLYSKELSIFANEMELEQKEFDACMESDTVESAIDADIALVKQLGLSSTPAFAIGLKEGTTVTKWKTFTGAKGIDNFTDAIEQFLAIEQ</sequence>
<dbReference type="Gene3D" id="3.40.30.10">
    <property type="entry name" value="Glutaredoxin"/>
    <property type="match status" value="1"/>
</dbReference>
<evidence type="ECO:0000313" key="9">
    <source>
        <dbReference type="EMBL" id="GHE80662.1"/>
    </source>
</evidence>
<dbReference type="PANTHER" id="PTHR13887">
    <property type="entry name" value="GLUTATHIONE S-TRANSFERASE KAPPA"/>
    <property type="match status" value="1"/>
</dbReference>
<evidence type="ECO:0000313" key="10">
    <source>
        <dbReference type="Proteomes" id="UP000626370"/>
    </source>
</evidence>